<reference evidence="2" key="1">
    <citation type="submission" date="2016-06" db="UniProtKB">
        <authorList>
            <consortium name="WormBaseParasite"/>
        </authorList>
    </citation>
    <scope>IDENTIFICATION</scope>
</reference>
<evidence type="ECO:0000313" key="2">
    <source>
        <dbReference type="WBParaSite" id="GPUH_0002412401-mRNA-1"/>
    </source>
</evidence>
<sequence>LILSLMRSSAVVLLLLLPLPIQKLMARTVTEQMTCRLMSYCKRLRHHLYLS</sequence>
<dbReference type="AlphaFoldDB" id="A0A183ET03"/>
<feature type="signal peptide" evidence="1">
    <location>
        <begin position="1"/>
        <end position="26"/>
    </location>
</feature>
<name>A0A183ET03_9BILA</name>
<dbReference type="WBParaSite" id="GPUH_0002412401-mRNA-1">
    <property type="protein sequence ID" value="GPUH_0002412401-mRNA-1"/>
    <property type="gene ID" value="GPUH_0002412401"/>
</dbReference>
<feature type="chain" id="PRO_5008148864" evidence="1">
    <location>
        <begin position="27"/>
        <end position="51"/>
    </location>
</feature>
<proteinExistence type="predicted"/>
<protein>
    <submittedName>
        <fullName evidence="2">Myosin motor domain-containing protein</fullName>
    </submittedName>
</protein>
<evidence type="ECO:0000256" key="1">
    <source>
        <dbReference type="SAM" id="SignalP"/>
    </source>
</evidence>
<accession>A0A183ET03</accession>
<keyword evidence="1" id="KW-0732">Signal</keyword>
<organism evidence="2">
    <name type="scientific">Gongylonema pulchrum</name>
    <dbReference type="NCBI Taxonomy" id="637853"/>
    <lineage>
        <taxon>Eukaryota</taxon>
        <taxon>Metazoa</taxon>
        <taxon>Ecdysozoa</taxon>
        <taxon>Nematoda</taxon>
        <taxon>Chromadorea</taxon>
        <taxon>Rhabditida</taxon>
        <taxon>Spirurina</taxon>
        <taxon>Spiruromorpha</taxon>
        <taxon>Spiruroidea</taxon>
        <taxon>Gongylonematidae</taxon>
        <taxon>Gongylonema</taxon>
    </lineage>
</organism>